<organism evidence="6 7">
    <name type="scientific">Breoghania corrubedonensis</name>
    <dbReference type="NCBI Taxonomy" id="665038"/>
    <lineage>
        <taxon>Bacteria</taxon>
        <taxon>Pseudomonadati</taxon>
        <taxon>Pseudomonadota</taxon>
        <taxon>Alphaproteobacteria</taxon>
        <taxon>Hyphomicrobiales</taxon>
        <taxon>Stappiaceae</taxon>
        <taxon>Breoghania</taxon>
    </lineage>
</organism>
<comment type="subcellular location">
    <subcellularLocation>
        <location evidence="5">Cell membrane</location>
        <topology evidence="5">Multi-pass membrane protein</topology>
    </subcellularLocation>
    <subcellularLocation>
        <location evidence="1">Membrane</location>
        <topology evidence="1">Multi-pass membrane protein</topology>
    </subcellularLocation>
</comment>
<dbReference type="PANTHER" id="PTHR30371:SF0">
    <property type="entry name" value="SEC-INDEPENDENT PROTEIN TRANSLOCASE PROTEIN TATC, CHLOROPLASTIC-RELATED"/>
    <property type="match status" value="1"/>
</dbReference>
<keyword evidence="5" id="KW-0813">Transport</keyword>
<keyword evidence="2 5" id="KW-0812">Transmembrane</keyword>
<name>A0A2T5V8J1_9HYPH</name>
<dbReference type="GO" id="GO:0043953">
    <property type="term" value="P:protein transport by the Tat complex"/>
    <property type="evidence" value="ECO:0007669"/>
    <property type="project" value="UniProtKB-UniRule"/>
</dbReference>
<gene>
    <name evidence="5" type="primary">tatC</name>
    <name evidence="6" type="ORF">C8N35_10544</name>
</gene>
<dbReference type="Pfam" id="PF00902">
    <property type="entry name" value="TatC"/>
    <property type="match status" value="1"/>
</dbReference>
<keyword evidence="5" id="KW-0653">Protein transport</keyword>
<feature type="transmembrane region" description="Helical" evidence="5">
    <location>
        <begin position="116"/>
        <end position="138"/>
    </location>
</feature>
<dbReference type="HAMAP" id="MF_00902">
    <property type="entry name" value="TatC"/>
    <property type="match status" value="1"/>
</dbReference>
<feature type="transmembrane region" description="Helical" evidence="5">
    <location>
        <begin position="210"/>
        <end position="225"/>
    </location>
</feature>
<dbReference type="GO" id="GO:0009977">
    <property type="term" value="F:proton motive force dependent protein transmembrane transporter activity"/>
    <property type="evidence" value="ECO:0007669"/>
    <property type="project" value="TreeGrafter"/>
</dbReference>
<comment type="function">
    <text evidence="5">Part of the twin-arginine translocation (Tat) system that transports large folded proteins containing a characteristic twin-arginine motif in their signal peptide across membranes. Together with TatB, TatC is part of a receptor directly interacting with Tat signal peptides.</text>
</comment>
<keyword evidence="3 5" id="KW-1133">Transmembrane helix</keyword>
<dbReference type="PANTHER" id="PTHR30371">
    <property type="entry name" value="SEC-INDEPENDENT PROTEIN TRANSLOCASE PROTEIN TATC"/>
    <property type="match status" value="1"/>
</dbReference>
<dbReference type="NCBIfam" id="TIGR00945">
    <property type="entry name" value="tatC"/>
    <property type="match status" value="1"/>
</dbReference>
<keyword evidence="4 5" id="KW-0472">Membrane</keyword>
<dbReference type="Proteomes" id="UP000244081">
    <property type="component" value="Unassembled WGS sequence"/>
</dbReference>
<evidence type="ECO:0000256" key="4">
    <source>
        <dbReference type="ARBA" id="ARBA00023136"/>
    </source>
</evidence>
<dbReference type="PROSITE" id="PS01218">
    <property type="entry name" value="TATC"/>
    <property type="match status" value="1"/>
</dbReference>
<keyword evidence="5" id="KW-0811">Translocation</keyword>
<dbReference type="GO" id="GO:0065002">
    <property type="term" value="P:intracellular protein transmembrane transport"/>
    <property type="evidence" value="ECO:0007669"/>
    <property type="project" value="TreeGrafter"/>
</dbReference>
<dbReference type="EMBL" id="QAYG01000005">
    <property type="protein sequence ID" value="PTW60044.1"/>
    <property type="molecule type" value="Genomic_DNA"/>
</dbReference>
<dbReference type="OrthoDB" id="9777044at2"/>
<proteinExistence type="inferred from homology"/>
<evidence type="ECO:0000256" key="5">
    <source>
        <dbReference type="HAMAP-Rule" id="MF_00902"/>
    </source>
</evidence>
<evidence type="ECO:0000313" key="7">
    <source>
        <dbReference type="Proteomes" id="UP000244081"/>
    </source>
</evidence>
<comment type="similarity">
    <text evidence="5">Belongs to the TatC family.</text>
</comment>
<evidence type="ECO:0000256" key="1">
    <source>
        <dbReference type="ARBA" id="ARBA00004141"/>
    </source>
</evidence>
<evidence type="ECO:0000256" key="2">
    <source>
        <dbReference type="ARBA" id="ARBA00022692"/>
    </source>
</evidence>
<feature type="transmembrane region" description="Helical" evidence="5">
    <location>
        <begin position="169"/>
        <end position="198"/>
    </location>
</feature>
<dbReference type="InterPro" id="IPR002033">
    <property type="entry name" value="TatC"/>
</dbReference>
<dbReference type="GO" id="GO:0033281">
    <property type="term" value="C:TAT protein transport complex"/>
    <property type="evidence" value="ECO:0007669"/>
    <property type="project" value="UniProtKB-UniRule"/>
</dbReference>
<comment type="subunit">
    <text evidence="5">The Tat system comprises two distinct complexes: a TatABC complex, containing multiple copies of TatA, TatB and TatC subunits, and a separate TatA complex, containing only TatA subunits. Substrates initially bind to the TatABC complex, which probably triggers association of the separate TatA complex to form the active translocon.</text>
</comment>
<keyword evidence="5" id="KW-1003">Cell membrane</keyword>
<dbReference type="RefSeq" id="WP_107990350.1">
    <property type="nucleotide sequence ID" value="NZ_QAYG01000005.1"/>
</dbReference>
<feature type="transmembrane region" description="Helical" evidence="5">
    <location>
        <begin position="31"/>
        <end position="53"/>
    </location>
</feature>
<dbReference type="PRINTS" id="PR01840">
    <property type="entry name" value="TATCFAMILY"/>
</dbReference>
<evidence type="ECO:0000256" key="3">
    <source>
        <dbReference type="ARBA" id="ARBA00022989"/>
    </source>
</evidence>
<protein>
    <recommendedName>
        <fullName evidence="5">Sec-independent protein translocase protein TatC</fullName>
    </recommendedName>
</protein>
<comment type="caution">
    <text evidence="6">The sequence shown here is derived from an EMBL/GenBank/DDBJ whole genome shotgun (WGS) entry which is preliminary data.</text>
</comment>
<accession>A0A2T5V8J1</accession>
<reference evidence="6 7" key="1">
    <citation type="submission" date="2018-04" db="EMBL/GenBank/DDBJ databases">
        <title>Genomic Encyclopedia of Archaeal and Bacterial Type Strains, Phase II (KMG-II): from individual species to whole genera.</title>
        <authorList>
            <person name="Goeker M."/>
        </authorList>
    </citation>
    <scope>NUCLEOTIDE SEQUENCE [LARGE SCALE GENOMIC DNA]</scope>
    <source>
        <strain evidence="6 7">DSM 23382</strain>
    </source>
</reference>
<dbReference type="InterPro" id="IPR019820">
    <property type="entry name" value="Sec-indep_translocase_CS"/>
</dbReference>
<feature type="transmembrane region" description="Helical" evidence="5">
    <location>
        <begin position="83"/>
        <end position="104"/>
    </location>
</feature>
<evidence type="ECO:0000313" key="6">
    <source>
        <dbReference type="EMBL" id="PTW60044.1"/>
    </source>
</evidence>
<dbReference type="AlphaFoldDB" id="A0A2T5V8J1"/>
<keyword evidence="7" id="KW-1185">Reference proteome</keyword>
<feature type="transmembrane region" description="Helical" evidence="5">
    <location>
        <begin position="231"/>
        <end position="251"/>
    </location>
</feature>
<sequence>MNEADIDEVEASKAPLIEHLIELRSRLIKSVIAILIAFFICIYFASDIFNILIRPYEWAAGPQHPLELIYTAPQEYFFTQLKLALFGALFLAFPVIATQVYMFVAPGLYKNERGAFLPYLFATPILFAIGACLVYFLVMPMAMTFFLSMEQAGTATQAAIKHLPKVSEYLGLIMVLIFAFGLVFQLPVVLTLLARVGLISSQTLKEKRKWAVVITFIMAAVLTPPDPISQIGLAIPTLLLYEFSILAVKFVERRREEARAERDAD</sequence>